<evidence type="ECO:0000313" key="1">
    <source>
        <dbReference type="EMBL" id="CAH2300961.1"/>
    </source>
</evidence>
<dbReference type="EMBL" id="OW240917">
    <property type="protein sequence ID" value="CAH2300961.1"/>
    <property type="molecule type" value="Genomic_DNA"/>
</dbReference>
<reference evidence="1" key="1">
    <citation type="submission" date="2022-03" db="EMBL/GenBank/DDBJ databases">
        <authorList>
            <person name="Alioto T."/>
            <person name="Alioto T."/>
            <person name="Gomez Garrido J."/>
        </authorList>
    </citation>
    <scope>NUCLEOTIDE SEQUENCE</scope>
</reference>
<organism evidence="1 2">
    <name type="scientific">Pelobates cultripes</name>
    <name type="common">Western spadefoot toad</name>
    <dbReference type="NCBI Taxonomy" id="61616"/>
    <lineage>
        <taxon>Eukaryota</taxon>
        <taxon>Metazoa</taxon>
        <taxon>Chordata</taxon>
        <taxon>Craniata</taxon>
        <taxon>Vertebrata</taxon>
        <taxon>Euteleostomi</taxon>
        <taxon>Amphibia</taxon>
        <taxon>Batrachia</taxon>
        <taxon>Anura</taxon>
        <taxon>Pelobatoidea</taxon>
        <taxon>Pelobatidae</taxon>
        <taxon>Pelobates</taxon>
    </lineage>
</organism>
<keyword evidence="2" id="KW-1185">Reference proteome</keyword>
<gene>
    <name evidence="1" type="ORF">PECUL_23A061897</name>
</gene>
<dbReference type="Proteomes" id="UP001295444">
    <property type="component" value="Chromosome 06"/>
</dbReference>
<proteinExistence type="predicted"/>
<name>A0AAD1SJF3_PELCU</name>
<sequence>MGNTSDGPFYCTEAILDLACYCEIQVVISDHEHLREIAAGNFWNPSIRVHTSLMAAILEFLREIAAIQSLFSVSPRFAWASHSPPAGSTHSLFSSVRFYKR</sequence>
<accession>A0AAD1SJF3</accession>
<evidence type="ECO:0000313" key="2">
    <source>
        <dbReference type="Proteomes" id="UP001295444"/>
    </source>
</evidence>
<protein>
    <submittedName>
        <fullName evidence="1">Uncharacterized protein</fullName>
    </submittedName>
</protein>
<dbReference type="AlphaFoldDB" id="A0AAD1SJF3"/>